<dbReference type="EMBL" id="CM000136">
    <property type="protein sequence ID" value="EEC67931.1"/>
    <property type="molecule type" value="Genomic_DNA"/>
</dbReference>
<dbReference type="Gramene" id="BGIOSGA035057-TA">
    <property type="protein sequence ID" value="BGIOSGA035057-PA"/>
    <property type="gene ID" value="BGIOSGA035057"/>
</dbReference>
<accession>B8BJU5</accession>
<dbReference type="Proteomes" id="UP000007015">
    <property type="component" value="Chromosome 11"/>
</dbReference>
<reference evidence="2 3" key="1">
    <citation type="journal article" date="2005" name="PLoS Biol.">
        <title>The genomes of Oryza sativa: a history of duplications.</title>
        <authorList>
            <person name="Yu J."/>
            <person name="Wang J."/>
            <person name="Lin W."/>
            <person name="Li S."/>
            <person name="Li H."/>
            <person name="Zhou J."/>
            <person name="Ni P."/>
            <person name="Dong W."/>
            <person name="Hu S."/>
            <person name="Zeng C."/>
            <person name="Zhang J."/>
            <person name="Zhang Y."/>
            <person name="Li R."/>
            <person name="Xu Z."/>
            <person name="Li S."/>
            <person name="Li X."/>
            <person name="Zheng H."/>
            <person name="Cong L."/>
            <person name="Lin L."/>
            <person name="Yin J."/>
            <person name="Geng J."/>
            <person name="Li G."/>
            <person name="Shi J."/>
            <person name="Liu J."/>
            <person name="Lv H."/>
            <person name="Li J."/>
            <person name="Wang J."/>
            <person name="Deng Y."/>
            <person name="Ran L."/>
            <person name="Shi X."/>
            <person name="Wang X."/>
            <person name="Wu Q."/>
            <person name="Li C."/>
            <person name="Ren X."/>
            <person name="Wang J."/>
            <person name="Wang X."/>
            <person name="Li D."/>
            <person name="Liu D."/>
            <person name="Zhang X."/>
            <person name="Ji Z."/>
            <person name="Zhao W."/>
            <person name="Sun Y."/>
            <person name="Zhang Z."/>
            <person name="Bao J."/>
            <person name="Han Y."/>
            <person name="Dong L."/>
            <person name="Ji J."/>
            <person name="Chen P."/>
            <person name="Wu S."/>
            <person name="Liu J."/>
            <person name="Xiao Y."/>
            <person name="Bu D."/>
            <person name="Tan J."/>
            <person name="Yang L."/>
            <person name="Ye C."/>
            <person name="Zhang J."/>
            <person name="Xu J."/>
            <person name="Zhou Y."/>
            <person name="Yu Y."/>
            <person name="Zhang B."/>
            <person name="Zhuang S."/>
            <person name="Wei H."/>
            <person name="Liu B."/>
            <person name="Lei M."/>
            <person name="Yu H."/>
            <person name="Li Y."/>
            <person name="Xu H."/>
            <person name="Wei S."/>
            <person name="He X."/>
            <person name="Fang L."/>
            <person name="Zhang Z."/>
            <person name="Zhang Y."/>
            <person name="Huang X."/>
            <person name="Su Z."/>
            <person name="Tong W."/>
            <person name="Li J."/>
            <person name="Tong Z."/>
            <person name="Li S."/>
            <person name="Ye J."/>
            <person name="Wang L."/>
            <person name="Fang L."/>
            <person name="Lei T."/>
            <person name="Chen C."/>
            <person name="Chen H."/>
            <person name="Xu Z."/>
            <person name="Li H."/>
            <person name="Huang H."/>
            <person name="Zhang F."/>
            <person name="Xu H."/>
            <person name="Li N."/>
            <person name="Zhao C."/>
            <person name="Li S."/>
            <person name="Dong L."/>
            <person name="Huang Y."/>
            <person name="Li L."/>
            <person name="Xi Y."/>
            <person name="Qi Q."/>
            <person name="Li W."/>
            <person name="Zhang B."/>
            <person name="Hu W."/>
            <person name="Zhang Y."/>
            <person name="Tian X."/>
            <person name="Jiao Y."/>
            <person name="Liang X."/>
            <person name="Jin J."/>
            <person name="Gao L."/>
            <person name="Zheng W."/>
            <person name="Hao B."/>
            <person name="Liu S."/>
            <person name="Wang W."/>
            <person name="Yuan L."/>
            <person name="Cao M."/>
            <person name="McDermott J."/>
            <person name="Samudrala R."/>
            <person name="Wang J."/>
            <person name="Wong G.K."/>
            <person name="Yang H."/>
        </authorList>
    </citation>
    <scope>NUCLEOTIDE SEQUENCE [LARGE SCALE GENOMIC DNA]</scope>
    <source>
        <strain evidence="3">cv. 93-11</strain>
    </source>
</reference>
<proteinExistence type="predicted"/>
<feature type="compositionally biased region" description="Basic and acidic residues" evidence="1">
    <location>
        <begin position="8"/>
        <end position="38"/>
    </location>
</feature>
<dbReference type="AlphaFoldDB" id="B8BJU5"/>
<evidence type="ECO:0000313" key="3">
    <source>
        <dbReference type="Proteomes" id="UP000007015"/>
    </source>
</evidence>
<evidence type="ECO:0000256" key="1">
    <source>
        <dbReference type="SAM" id="MobiDB-lite"/>
    </source>
</evidence>
<feature type="region of interest" description="Disordered" evidence="1">
    <location>
        <begin position="1"/>
        <end position="38"/>
    </location>
</feature>
<organism evidence="2 3">
    <name type="scientific">Oryza sativa subsp. indica</name>
    <name type="common">Rice</name>
    <dbReference type="NCBI Taxonomy" id="39946"/>
    <lineage>
        <taxon>Eukaryota</taxon>
        <taxon>Viridiplantae</taxon>
        <taxon>Streptophyta</taxon>
        <taxon>Embryophyta</taxon>
        <taxon>Tracheophyta</taxon>
        <taxon>Spermatophyta</taxon>
        <taxon>Magnoliopsida</taxon>
        <taxon>Liliopsida</taxon>
        <taxon>Poales</taxon>
        <taxon>Poaceae</taxon>
        <taxon>BOP clade</taxon>
        <taxon>Oryzoideae</taxon>
        <taxon>Oryzeae</taxon>
        <taxon>Oryzinae</taxon>
        <taxon>Oryza</taxon>
        <taxon>Oryza sativa</taxon>
    </lineage>
</organism>
<gene>
    <name evidence="2" type="ORF">OsI_35644</name>
</gene>
<keyword evidence="3" id="KW-1185">Reference proteome</keyword>
<evidence type="ECO:0000313" key="2">
    <source>
        <dbReference type="EMBL" id="EEC67931.1"/>
    </source>
</evidence>
<sequence length="82" mass="9579">MNPAQWAGERRGTGHRVPGDGHRALRRDAGEEGEQEKWGWGEGEVKWEREELRIRISSEFRVEPMEEEDLRVCLPLLSYAYP</sequence>
<name>B8BJU5_ORYSI</name>
<protein>
    <submittedName>
        <fullName evidence="2">Uncharacterized protein</fullName>
    </submittedName>
</protein>
<dbReference type="HOGENOM" id="CLU_2562419_0_0_1"/>